<feature type="signal peptide" evidence="2">
    <location>
        <begin position="1"/>
        <end position="21"/>
    </location>
</feature>
<dbReference type="Proteomes" id="UP001430848">
    <property type="component" value="Unassembled WGS sequence"/>
</dbReference>
<dbReference type="EMBL" id="JAKNSF020000108">
    <property type="protein sequence ID" value="KAK7715595.1"/>
    <property type="molecule type" value="Genomic_DNA"/>
</dbReference>
<evidence type="ECO:0000256" key="1">
    <source>
        <dbReference type="SAM" id="MobiDB-lite"/>
    </source>
</evidence>
<gene>
    <name evidence="4" type="ORF">SLS63_011428</name>
</gene>
<dbReference type="Pfam" id="PF14856">
    <property type="entry name" value="Hce2"/>
    <property type="match status" value="1"/>
</dbReference>
<evidence type="ECO:0000313" key="4">
    <source>
        <dbReference type="EMBL" id="KAK7715595.1"/>
    </source>
</evidence>
<keyword evidence="2" id="KW-0732">Signal</keyword>
<comment type="caution">
    <text evidence="4">The sequence shown here is derived from an EMBL/GenBank/DDBJ whole genome shotgun (WGS) entry which is preliminary data.</text>
</comment>
<organism evidence="4 5">
    <name type="scientific">Diaporthe eres</name>
    <name type="common">Phomopsis oblonga</name>
    <dbReference type="NCBI Taxonomy" id="83184"/>
    <lineage>
        <taxon>Eukaryota</taxon>
        <taxon>Fungi</taxon>
        <taxon>Dikarya</taxon>
        <taxon>Ascomycota</taxon>
        <taxon>Pezizomycotina</taxon>
        <taxon>Sordariomycetes</taxon>
        <taxon>Sordariomycetidae</taxon>
        <taxon>Diaporthales</taxon>
        <taxon>Diaporthaceae</taxon>
        <taxon>Diaporthe</taxon>
        <taxon>Diaporthe eres species complex</taxon>
    </lineage>
</organism>
<evidence type="ECO:0000256" key="2">
    <source>
        <dbReference type="SAM" id="SignalP"/>
    </source>
</evidence>
<dbReference type="InterPro" id="IPR029226">
    <property type="entry name" value="Ecp2-like"/>
</dbReference>
<sequence length="229" mass="24745">MSRLTTILATVLLALAGLAAGLPANPNLAARTTFSLVHRSVGLGRDTVREDDRLERRDCKLLALAPKPPTSSPNVPLSPGVNEPPEKCEEKLTVPPGAVTWTNSKSSPQNLCGDSTFATSEEDEGPSVEHCRTFLDWVEDRDGFWLVTAFGSADSWEEFARVESCVVAVRHTDSATGTIPIGNQDVSDIMNSVISQYGDGVDKLPSVRGKMDCKRDPSSAGVEWKVYKD</sequence>
<name>A0ABR1NU71_DIAER</name>
<feature type="region of interest" description="Disordered" evidence="1">
    <location>
        <begin position="64"/>
        <end position="90"/>
    </location>
</feature>
<accession>A0ABR1NU71</accession>
<proteinExistence type="predicted"/>
<evidence type="ECO:0000259" key="3">
    <source>
        <dbReference type="Pfam" id="PF14856"/>
    </source>
</evidence>
<keyword evidence="5" id="KW-1185">Reference proteome</keyword>
<evidence type="ECO:0000313" key="5">
    <source>
        <dbReference type="Proteomes" id="UP001430848"/>
    </source>
</evidence>
<feature type="domain" description="Ecp2 effector protein-like" evidence="3">
    <location>
        <begin position="112"/>
        <end position="213"/>
    </location>
</feature>
<protein>
    <recommendedName>
        <fullName evidence="3">Ecp2 effector protein-like domain-containing protein</fullName>
    </recommendedName>
</protein>
<reference evidence="4 5" key="1">
    <citation type="submission" date="2024-02" db="EMBL/GenBank/DDBJ databases">
        <title>De novo assembly and annotation of 12 fungi associated with fruit tree decline syndrome in Ontario, Canada.</title>
        <authorList>
            <person name="Sulman M."/>
            <person name="Ellouze W."/>
            <person name="Ilyukhin E."/>
        </authorList>
    </citation>
    <scope>NUCLEOTIDE SEQUENCE [LARGE SCALE GENOMIC DNA]</scope>
    <source>
        <strain evidence="4 5">M169</strain>
    </source>
</reference>
<feature type="chain" id="PRO_5047364218" description="Ecp2 effector protein-like domain-containing protein" evidence="2">
    <location>
        <begin position="22"/>
        <end position="229"/>
    </location>
</feature>